<organism evidence="3">
    <name type="scientific">Caenorhabditis brenneri</name>
    <name type="common">Nematode worm</name>
    <dbReference type="NCBI Taxonomy" id="135651"/>
    <lineage>
        <taxon>Eukaryota</taxon>
        <taxon>Metazoa</taxon>
        <taxon>Ecdysozoa</taxon>
        <taxon>Nematoda</taxon>
        <taxon>Chromadorea</taxon>
        <taxon>Rhabditida</taxon>
        <taxon>Rhabditina</taxon>
        <taxon>Rhabditomorpha</taxon>
        <taxon>Rhabditoidea</taxon>
        <taxon>Rhabditidae</taxon>
        <taxon>Peloderinae</taxon>
        <taxon>Caenorhabditis</taxon>
    </lineage>
</organism>
<keyword evidence="1" id="KW-0472">Membrane</keyword>
<evidence type="ECO:0000313" key="3">
    <source>
        <dbReference type="Proteomes" id="UP000008068"/>
    </source>
</evidence>
<dbReference type="EMBL" id="GL379879">
    <property type="protein sequence ID" value="EGT59945.1"/>
    <property type="molecule type" value="Genomic_DNA"/>
</dbReference>
<dbReference type="Proteomes" id="UP000008068">
    <property type="component" value="Unassembled WGS sequence"/>
</dbReference>
<proteinExistence type="predicted"/>
<feature type="transmembrane region" description="Helical" evidence="1">
    <location>
        <begin position="5"/>
        <end position="23"/>
    </location>
</feature>
<dbReference type="HOGENOM" id="CLU_2225537_0_0_1"/>
<evidence type="ECO:0000313" key="2">
    <source>
        <dbReference type="EMBL" id="EGT59945.1"/>
    </source>
</evidence>
<gene>
    <name evidence="2" type="ORF">CAEBREN_25283</name>
</gene>
<accession>G0NGD3</accession>
<evidence type="ECO:0000256" key="1">
    <source>
        <dbReference type="SAM" id="Phobius"/>
    </source>
</evidence>
<dbReference type="AlphaFoldDB" id="G0NGD3"/>
<reference evidence="3" key="1">
    <citation type="submission" date="2011-07" db="EMBL/GenBank/DDBJ databases">
        <authorList>
            <consortium name="Caenorhabditis brenneri Sequencing and Analysis Consortium"/>
            <person name="Wilson R.K."/>
        </authorList>
    </citation>
    <scope>NUCLEOTIDE SEQUENCE [LARGE SCALE GENOMIC DNA]</scope>
    <source>
        <strain evidence="3">PB2801</strain>
    </source>
</reference>
<feature type="transmembrane region" description="Helical" evidence="1">
    <location>
        <begin position="67"/>
        <end position="88"/>
    </location>
</feature>
<dbReference type="InParanoid" id="G0NGD3"/>
<sequence>MSRVFFIYVTLFVCVVIAGFLRFCDPTIFPASFGFKKDDTAKSLTMQNFADTATVAPAQPDSWVMEIARGLMMICCMALFYAIFDLCFDRCVHVENEDEFHGITAP</sequence>
<keyword evidence="1" id="KW-1133">Transmembrane helix</keyword>
<protein>
    <submittedName>
        <fullName evidence="2">Uncharacterized protein</fullName>
    </submittedName>
</protein>
<name>G0NGD3_CAEBE</name>
<keyword evidence="3" id="KW-1185">Reference proteome</keyword>
<keyword evidence="1" id="KW-0812">Transmembrane</keyword>